<reference evidence="1 2" key="1">
    <citation type="journal article" date="2016" name="Nat. Commun.">
        <title>Thousands of microbial genomes shed light on interconnected biogeochemical processes in an aquifer system.</title>
        <authorList>
            <person name="Anantharaman K."/>
            <person name="Brown C.T."/>
            <person name="Hug L.A."/>
            <person name="Sharon I."/>
            <person name="Castelle C.J."/>
            <person name="Probst A.J."/>
            <person name="Thomas B.C."/>
            <person name="Singh A."/>
            <person name="Wilkins M.J."/>
            <person name="Karaoz U."/>
            <person name="Brodie E.L."/>
            <person name="Williams K.H."/>
            <person name="Hubbard S.S."/>
            <person name="Banfield J.F."/>
        </authorList>
    </citation>
    <scope>NUCLEOTIDE SEQUENCE [LARGE SCALE GENOMIC DNA]</scope>
</reference>
<evidence type="ECO:0000313" key="1">
    <source>
        <dbReference type="EMBL" id="OGD67562.1"/>
    </source>
</evidence>
<organism evidence="1 2">
    <name type="scientific">Candidatus Campbellbacteria bacterium RIFOXYC2_FULL_35_25</name>
    <dbReference type="NCBI Taxonomy" id="1797582"/>
    <lineage>
        <taxon>Bacteria</taxon>
        <taxon>Candidatus Campbelliibacteriota</taxon>
    </lineage>
</organism>
<dbReference type="AlphaFoldDB" id="A0A1F5EJI2"/>
<gene>
    <name evidence="1" type="ORF">A2442_02390</name>
</gene>
<proteinExistence type="predicted"/>
<comment type="caution">
    <text evidence="1">The sequence shown here is derived from an EMBL/GenBank/DDBJ whole genome shotgun (WGS) entry which is preliminary data.</text>
</comment>
<protein>
    <submittedName>
        <fullName evidence="1">Uncharacterized protein</fullName>
    </submittedName>
</protein>
<name>A0A1F5EJI2_9BACT</name>
<dbReference type="EMBL" id="MFAE01000003">
    <property type="protein sequence ID" value="OGD67562.1"/>
    <property type="molecule type" value="Genomic_DNA"/>
</dbReference>
<accession>A0A1F5EJI2</accession>
<dbReference type="Proteomes" id="UP000179003">
    <property type="component" value="Unassembled WGS sequence"/>
</dbReference>
<sequence>MQFSQSRMSKDVTKKGYLVQKGTGGSSHWVFCMDVKEDEIAFFFQRPMSHQEADILEGKGAKILSVSNKELMALGDQKKSSPTFGHLINTYCYKFTLNFEEWLLT</sequence>
<evidence type="ECO:0000313" key="2">
    <source>
        <dbReference type="Proteomes" id="UP000179003"/>
    </source>
</evidence>